<protein>
    <submittedName>
        <fullName evidence="1">Uncharacterized protein</fullName>
    </submittedName>
</protein>
<gene>
    <name evidence="1" type="ORF">CPT_Moby_239</name>
</gene>
<sequence length="50" mass="5992">MIKYFLTEQELEKIQRADPDFYEEVMATHEGGGLFFMRVTMMTAIHYMLK</sequence>
<dbReference type="Proteomes" id="UP000325424">
    <property type="component" value="Segment"/>
</dbReference>
<organism evidence="1 2">
    <name type="scientific">Stenotrophomonas phage Moby</name>
    <dbReference type="NCBI Taxonomy" id="2601680"/>
    <lineage>
        <taxon>Viruses</taxon>
        <taxon>Duplodnaviria</taxon>
        <taxon>Heunggongvirae</taxon>
        <taxon>Uroviricota</taxon>
        <taxon>Caudoviricetes</taxon>
        <taxon>Menderavirus</taxon>
        <taxon>Menderavirus moby</taxon>
    </lineage>
</organism>
<evidence type="ECO:0000313" key="2">
    <source>
        <dbReference type="Proteomes" id="UP000325424"/>
    </source>
</evidence>
<name>A0A5P8PMS5_9CAUD</name>
<dbReference type="EMBL" id="MN095772">
    <property type="protein sequence ID" value="QFR57964.1"/>
    <property type="molecule type" value="Genomic_DNA"/>
</dbReference>
<reference evidence="2" key="1">
    <citation type="submission" date="2019-06" db="EMBL/GenBank/DDBJ databases">
        <title>Complete genome sequence of Stenotrophomonas phage Moby.</title>
        <authorList>
            <person name="Vicary A."/>
            <person name="Newkirk H."/>
            <person name="Moreland R."/>
            <person name="Liu M."/>
            <person name="Ramsey J."/>
            <person name="Gonzalez C.F."/>
            <person name="Leavitt J."/>
        </authorList>
    </citation>
    <scope>NUCLEOTIDE SEQUENCE [LARGE SCALE GENOMIC DNA]</scope>
</reference>
<accession>A0A5P8PMS5</accession>
<proteinExistence type="predicted"/>
<evidence type="ECO:0000313" key="1">
    <source>
        <dbReference type="EMBL" id="QFR57964.1"/>
    </source>
</evidence>
<keyword evidence="2" id="KW-1185">Reference proteome</keyword>